<evidence type="ECO:0000313" key="5">
    <source>
        <dbReference type="Proteomes" id="UP000008718"/>
    </source>
</evidence>
<proteinExistence type="predicted"/>
<dbReference type="eggNOG" id="COG0456">
    <property type="taxonomic scope" value="Bacteria"/>
</dbReference>
<organism evidence="4 5">
    <name type="scientific">Paludibacter propionicigenes (strain DSM 17365 / JCM 13257 / WB4)</name>
    <dbReference type="NCBI Taxonomy" id="694427"/>
    <lineage>
        <taxon>Bacteria</taxon>
        <taxon>Pseudomonadati</taxon>
        <taxon>Bacteroidota</taxon>
        <taxon>Bacteroidia</taxon>
        <taxon>Bacteroidales</taxon>
        <taxon>Paludibacteraceae</taxon>
        <taxon>Paludibacter</taxon>
    </lineage>
</organism>
<keyword evidence="5" id="KW-1185">Reference proteome</keyword>
<dbReference type="InterPro" id="IPR050832">
    <property type="entry name" value="Bact_Acetyltransf"/>
</dbReference>
<dbReference type="InterPro" id="IPR016181">
    <property type="entry name" value="Acyl_CoA_acyltransferase"/>
</dbReference>
<dbReference type="PANTHER" id="PTHR43877">
    <property type="entry name" value="AMINOALKYLPHOSPHONATE N-ACETYLTRANSFERASE-RELATED-RELATED"/>
    <property type="match status" value="1"/>
</dbReference>
<dbReference type="EMBL" id="CP002345">
    <property type="protein sequence ID" value="ADQ79741.1"/>
    <property type="molecule type" value="Genomic_DNA"/>
</dbReference>
<dbReference type="AlphaFoldDB" id="E4T4U7"/>
<dbReference type="GO" id="GO:0016747">
    <property type="term" value="F:acyltransferase activity, transferring groups other than amino-acyl groups"/>
    <property type="evidence" value="ECO:0007669"/>
    <property type="project" value="InterPro"/>
</dbReference>
<dbReference type="PROSITE" id="PS51186">
    <property type="entry name" value="GNAT"/>
    <property type="match status" value="1"/>
</dbReference>
<keyword evidence="1 4" id="KW-0808">Transferase</keyword>
<dbReference type="KEGG" id="ppn:Palpr_1598"/>
<dbReference type="STRING" id="694427.Palpr_1598"/>
<dbReference type="Proteomes" id="UP000008718">
    <property type="component" value="Chromosome"/>
</dbReference>
<dbReference type="SUPFAM" id="SSF55729">
    <property type="entry name" value="Acyl-CoA N-acyltransferases (Nat)"/>
    <property type="match status" value="1"/>
</dbReference>
<reference evidence="4 5" key="2">
    <citation type="journal article" date="2011" name="Stand. Genomic Sci.">
        <title>Complete genome sequence of Paludibacter propionicigenes type strain (WB4).</title>
        <authorList>
            <person name="Gronow S."/>
            <person name="Munk C."/>
            <person name="Lapidus A."/>
            <person name="Nolan M."/>
            <person name="Lucas S."/>
            <person name="Hammon N."/>
            <person name="Deshpande S."/>
            <person name="Cheng J.F."/>
            <person name="Tapia R."/>
            <person name="Han C."/>
            <person name="Goodwin L."/>
            <person name="Pitluck S."/>
            <person name="Liolios K."/>
            <person name="Ivanova N."/>
            <person name="Mavromatis K."/>
            <person name="Mikhailova N."/>
            <person name="Pati A."/>
            <person name="Chen A."/>
            <person name="Palaniappan K."/>
            <person name="Land M."/>
            <person name="Hauser L."/>
            <person name="Chang Y.J."/>
            <person name="Jeffries C.D."/>
            <person name="Brambilla E."/>
            <person name="Rohde M."/>
            <person name="Goker M."/>
            <person name="Detter J.C."/>
            <person name="Woyke T."/>
            <person name="Bristow J."/>
            <person name="Eisen J.A."/>
            <person name="Markowitz V."/>
            <person name="Hugenholtz P."/>
            <person name="Kyrpides N.C."/>
            <person name="Klenk H.P."/>
        </authorList>
    </citation>
    <scope>NUCLEOTIDE SEQUENCE [LARGE SCALE GENOMIC DNA]</scope>
    <source>
        <strain evidence="5">DSM 17365 / JCM 13257 / WB4</strain>
    </source>
</reference>
<dbReference type="Gene3D" id="3.40.630.30">
    <property type="match status" value="1"/>
</dbReference>
<evidence type="ECO:0000313" key="4">
    <source>
        <dbReference type="EMBL" id="ADQ79741.1"/>
    </source>
</evidence>
<feature type="domain" description="N-acetyltransferase" evidence="3">
    <location>
        <begin position="14"/>
        <end position="171"/>
    </location>
</feature>
<keyword evidence="2" id="KW-0012">Acyltransferase</keyword>
<dbReference type="CDD" id="cd04301">
    <property type="entry name" value="NAT_SF"/>
    <property type="match status" value="1"/>
</dbReference>
<evidence type="ECO:0000256" key="2">
    <source>
        <dbReference type="ARBA" id="ARBA00023315"/>
    </source>
</evidence>
<dbReference type="InterPro" id="IPR000182">
    <property type="entry name" value="GNAT_dom"/>
</dbReference>
<evidence type="ECO:0000259" key="3">
    <source>
        <dbReference type="PROSITE" id="PS51186"/>
    </source>
</evidence>
<name>E4T4U7_PALPW</name>
<accession>E4T4U7</accession>
<sequence>MILKSFRQFRNMAVIIRQIQKSDNKTLAELIRTVFREFNIDRPGTVYTDPTTDNLYELFQDDLSRYWVAEEDGVLLGGCGIYPTNGLPSDCAELVKYYLSSDARGKGIGKLLLQVNINTARELGYKQLYLESFPELDKAVTIYKRLGFRQINESLGNSGHSACTIWMLKEL</sequence>
<reference key="1">
    <citation type="submission" date="2010-11" db="EMBL/GenBank/DDBJ databases">
        <title>The complete genome of Paludibacter propionicigenes DSM 17365.</title>
        <authorList>
            <consortium name="US DOE Joint Genome Institute (JGI-PGF)"/>
            <person name="Lucas S."/>
            <person name="Copeland A."/>
            <person name="Lapidus A."/>
            <person name="Bruce D."/>
            <person name="Goodwin L."/>
            <person name="Pitluck S."/>
            <person name="Kyrpides N."/>
            <person name="Mavromatis K."/>
            <person name="Ivanova N."/>
            <person name="Munk A.C."/>
            <person name="Brettin T."/>
            <person name="Detter J.C."/>
            <person name="Han C."/>
            <person name="Tapia R."/>
            <person name="Land M."/>
            <person name="Hauser L."/>
            <person name="Markowitz V."/>
            <person name="Cheng J.-F."/>
            <person name="Hugenholtz P."/>
            <person name="Woyke T."/>
            <person name="Wu D."/>
            <person name="Gronow S."/>
            <person name="Wellnitz S."/>
            <person name="Brambilla E."/>
            <person name="Klenk H.-P."/>
            <person name="Eisen J.A."/>
        </authorList>
    </citation>
    <scope>NUCLEOTIDE SEQUENCE</scope>
    <source>
        <strain>WB4</strain>
    </source>
</reference>
<protein>
    <submittedName>
        <fullName evidence="4">GCN5-related N-acetyltransferase</fullName>
    </submittedName>
</protein>
<dbReference type="Pfam" id="PF00583">
    <property type="entry name" value="Acetyltransf_1"/>
    <property type="match status" value="1"/>
</dbReference>
<evidence type="ECO:0000256" key="1">
    <source>
        <dbReference type="ARBA" id="ARBA00022679"/>
    </source>
</evidence>
<gene>
    <name evidence="4" type="ordered locus">Palpr_1598</name>
</gene>
<dbReference type="HOGENOM" id="CLU_013985_11_2_10"/>